<protein>
    <submittedName>
        <fullName evidence="1">Uncharacterized protein</fullName>
    </submittedName>
</protein>
<proteinExistence type="predicted"/>
<gene>
    <name evidence="1" type="ORF">PFISCL1PPCAC_12116</name>
</gene>
<feature type="non-terminal residue" evidence="1">
    <location>
        <position position="1"/>
    </location>
</feature>
<feature type="non-terminal residue" evidence="1">
    <location>
        <position position="139"/>
    </location>
</feature>
<dbReference type="InterPro" id="IPR015915">
    <property type="entry name" value="Kelch-typ_b-propeller"/>
</dbReference>
<accession>A0AAV5VR46</accession>
<reference evidence="1" key="1">
    <citation type="submission" date="2023-10" db="EMBL/GenBank/DDBJ databases">
        <title>Genome assembly of Pristionchus species.</title>
        <authorList>
            <person name="Yoshida K."/>
            <person name="Sommer R.J."/>
        </authorList>
    </citation>
    <scope>NUCLEOTIDE SEQUENCE</scope>
    <source>
        <strain evidence="1">RS5133</strain>
    </source>
</reference>
<comment type="caution">
    <text evidence="1">The sequence shown here is derived from an EMBL/GenBank/DDBJ whole genome shotgun (WGS) entry which is preliminary data.</text>
</comment>
<dbReference type="SUPFAM" id="SSF117281">
    <property type="entry name" value="Kelch motif"/>
    <property type="match status" value="1"/>
</dbReference>
<dbReference type="Proteomes" id="UP001432322">
    <property type="component" value="Unassembled WGS sequence"/>
</dbReference>
<name>A0AAV5VR46_9BILA</name>
<dbReference type="AlphaFoldDB" id="A0AAV5VR46"/>
<dbReference type="EMBL" id="BTSY01000003">
    <property type="protein sequence ID" value="GMT20819.1"/>
    <property type="molecule type" value="Genomic_DNA"/>
</dbReference>
<evidence type="ECO:0000313" key="1">
    <source>
        <dbReference type="EMBL" id="GMT20819.1"/>
    </source>
</evidence>
<sequence>CIIGGRKLHMFIYDHHVLDIDTYHWSIVRTPSVDAENIYLTFTVAEQLFFIDKSCNFTVYRFNSDINEFQKVNIRLPDECGVYESWDVAVSASRIFLLGGGNGYKLSGMLLKHICVIQTNPSLADWAASSLMKCKNGKK</sequence>
<organism evidence="1 2">
    <name type="scientific">Pristionchus fissidentatus</name>
    <dbReference type="NCBI Taxonomy" id="1538716"/>
    <lineage>
        <taxon>Eukaryota</taxon>
        <taxon>Metazoa</taxon>
        <taxon>Ecdysozoa</taxon>
        <taxon>Nematoda</taxon>
        <taxon>Chromadorea</taxon>
        <taxon>Rhabditida</taxon>
        <taxon>Rhabditina</taxon>
        <taxon>Diplogasteromorpha</taxon>
        <taxon>Diplogasteroidea</taxon>
        <taxon>Neodiplogasteridae</taxon>
        <taxon>Pristionchus</taxon>
    </lineage>
</organism>
<evidence type="ECO:0000313" key="2">
    <source>
        <dbReference type="Proteomes" id="UP001432322"/>
    </source>
</evidence>
<keyword evidence="2" id="KW-1185">Reference proteome</keyword>